<dbReference type="AlphaFoldDB" id="A0A1H2VUQ4"/>
<gene>
    <name evidence="4" type="ORF">SAMN05421882_10242</name>
</gene>
<accession>A0A1H2VUQ4</accession>
<feature type="coiled-coil region" evidence="1">
    <location>
        <begin position="864"/>
        <end position="914"/>
    </location>
</feature>
<evidence type="ECO:0000313" key="4">
    <source>
        <dbReference type="EMBL" id="SDW71674.1"/>
    </source>
</evidence>
<dbReference type="InterPro" id="IPR057306">
    <property type="entry name" value="B-barrel_PelB_C"/>
</dbReference>
<keyword evidence="2" id="KW-1133">Transmembrane helix</keyword>
<keyword evidence="2" id="KW-0472">Membrane</keyword>
<dbReference type="InterPro" id="IPR011990">
    <property type="entry name" value="TPR-like_helical_dom_sf"/>
</dbReference>
<organism evidence="4 5">
    <name type="scientific">Nitrosomonas communis</name>
    <dbReference type="NCBI Taxonomy" id="44574"/>
    <lineage>
        <taxon>Bacteria</taxon>
        <taxon>Pseudomonadati</taxon>
        <taxon>Pseudomonadota</taxon>
        <taxon>Betaproteobacteria</taxon>
        <taxon>Nitrosomonadales</taxon>
        <taxon>Nitrosomonadaceae</taxon>
        <taxon>Nitrosomonas</taxon>
    </lineage>
</organism>
<feature type="transmembrane region" description="Helical" evidence="2">
    <location>
        <begin position="59"/>
        <end position="77"/>
    </location>
</feature>
<dbReference type="Pfam" id="PF24604">
    <property type="entry name" value="B-barrel_PelB_C"/>
    <property type="match status" value="1"/>
</dbReference>
<proteinExistence type="predicted"/>
<evidence type="ECO:0000313" key="5">
    <source>
        <dbReference type="Proteomes" id="UP000183454"/>
    </source>
</evidence>
<evidence type="ECO:0000259" key="3">
    <source>
        <dbReference type="Pfam" id="PF24604"/>
    </source>
</evidence>
<sequence length="1243" mass="141709">MTYRLSTSAWMNYYLSLLEPFPQHQCTRFYLRFSIRYICSIAVLKTMNQKLPDNSKRAIVIFTVTLVIIFSLFFYVYKEERLKEFLQLVKPDSISVQYLKLLLNINPDNAGLRLELARHYINLGEDDKAHLELESLIGENSPIALEAKLLMLEIDLRKYFSLAAEDPNRKTELTKLQNIITDISKNPIPVTLISKVIKLSLELNQPVIAANLYDQWSTMILNPTERIEKLNESARWYLASGLHYKVAEAYHKCYELSEDIVEAKKFAFLALQALRAVGDSNLAAEYFRTYQQKFPKDPALLDEIITLYMANKNPKNAYELGILRLALDPDDPEQIKKQIDRALAVGEIQPALDLAQRLTEIAPDDDEAYESLARIAEWADKPGLALKAWLWLARNRQDDAAMINSIDLSKALYFFNITIEMLEQRASMRELTDEEIENLLFAFNEAGNLSDQINFLKSYLKRYPENIQVWEALAKAQENAGQIGEAIATWQIIGSQFNRLSDAVAHQARLLWKNGQSEKAFSLLLSHQDNTSDKDSYYWQIFGELSWELERPEDSFSAYNILWKTKKANTLVAERLIQRLRDTGKAEEAIALGEEAYDRFNEPRWLLLSMDIANEAGLSAQLKQLLQIAISNESKFQDSEMYWLLRAQLDIHENNPKIAIKHYQQALTINPASVVAKEGILWSLIEQNDRKLLKSYLERWQSEALENPLLWGSYGVALAKIGQHKKALSWLERKSQISPDDYLWQLTYADVLSQAGYADKAWHLRKHVLFNLRSHFNKIDNEPGTRMKEILRTEYLALVRNMEGANTEVSVLKKFLEKGYDDPFVQELLVAAYLSQKNYSAARHWLLQEHIARQETPSWQRLTLALAENNLATAEHILEKESDKLTKISKMEVLKRLDRNKEALALTYDLLEENKDQSPVLQSYLFHTRDELAVKSSRQIIGYVDFRSLGAIDFIEGRARFNTPLLGGVLGMELKNTYLNSTDPNIRLPADTEVDLSTEYKHPFKEGMLQFNLGGNLREDASLVYGAARVNKDITNRVKTSLRVGVNEIPFETGPLRALGAKDILLFNVTTQLPSHSFMSLDIDGHRYLTRERGTLGTGYKLQGILGKSLLTGIQDWQVRLQGTWESNDLVGILPSELNGLLGASVANVETFITQKFGTMGAGTAFRYGGSDHGVLRQPFILADAWAGWVWPNDVFGYNGRLAMGVSLFGRDTLSVGAFYSNIQGGKTDQAFKGVGLQYSIRF</sequence>
<keyword evidence="1" id="KW-0175">Coiled coil</keyword>
<dbReference type="Pfam" id="PF13429">
    <property type="entry name" value="TPR_15"/>
    <property type="match status" value="1"/>
</dbReference>
<dbReference type="SUPFAM" id="SSF48452">
    <property type="entry name" value="TPR-like"/>
    <property type="match status" value="3"/>
</dbReference>
<reference evidence="4 5" key="1">
    <citation type="submission" date="2016-10" db="EMBL/GenBank/DDBJ databases">
        <authorList>
            <person name="de Groot N.N."/>
        </authorList>
    </citation>
    <scope>NUCLEOTIDE SEQUENCE [LARGE SCALE GENOMIC DNA]</scope>
    <source>
        <strain evidence="4 5">Nm110</strain>
    </source>
</reference>
<protein>
    <submittedName>
        <fullName evidence="4">Tetratricopeptide repeat-containing protein</fullName>
    </submittedName>
</protein>
<dbReference type="Proteomes" id="UP000183454">
    <property type="component" value="Unassembled WGS sequence"/>
</dbReference>
<evidence type="ECO:0000256" key="2">
    <source>
        <dbReference type="SAM" id="Phobius"/>
    </source>
</evidence>
<evidence type="ECO:0000256" key="1">
    <source>
        <dbReference type="SAM" id="Coils"/>
    </source>
</evidence>
<name>A0A1H2VUQ4_9PROT</name>
<dbReference type="EMBL" id="FNNH01000024">
    <property type="protein sequence ID" value="SDW71674.1"/>
    <property type="molecule type" value="Genomic_DNA"/>
</dbReference>
<dbReference type="Gene3D" id="1.25.40.10">
    <property type="entry name" value="Tetratricopeptide repeat domain"/>
    <property type="match status" value="2"/>
</dbReference>
<dbReference type="SMART" id="SM00028">
    <property type="entry name" value="TPR"/>
    <property type="match status" value="3"/>
</dbReference>
<keyword evidence="2" id="KW-0812">Transmembrane</keyword>
<feature type="domain" description="PelB C-terminal" evidence="3">
    <location>
        <begin position="935"/>
        <end position="1242"/>
    </location>
</feature>
<dbReference type="InterPro" id="IPR019734">
    <property type="entry name" value="TPR_rpt"/>
</dbReference>